<comment type="caution">
    <text evidence="2">The sequence shown here is derived from an EMBL/GenBank/DDBJ whole genome shotgun (WGS) entry which is preliminary data.</text>
</comment>
<reference evidence="2 3" key="1">
    <citation type="submission" date="2020-08" db="EMBL/GenBank/DDBJ databases">
        <title>Genomic Encyclopedia of Type Strains, Phase III (KMG-III): the genomes of soil and plant-associated and newly described type strains.</title>
        <authorList>
            <person name="Whitman W."/>
        </authorList>
    </citation>
    <scope>NUCLEOTIDE SEQUENCE [LARGE SCALE GENOMIC DNA]</scope>
    <source>
        <strain evidence="2 3">CECT 3226</strain>
    </source>
</reference>
<keyword evidence="3" id="KW-1185">Reference proteome</keyword>
<dbReference type="EMBL" id="JACHJE010000033">
    <property type="protein sequence ID" value="MBB5130247.1"/>
    <property type="molecule type" value="Genomic_DNA"/>
</dbReference>
<dbReference type="AlphaFoldDB" id="A0A7W8FCD5"/>
<gene>
    <name evidence="2" type="ORF">FHS32_007044</name>
</gene>
<feature type="region of interest" description="Disordered" evidence="1">
    <location>
        <begin position="1"/>
        <end position="28"/>
    </location>
</feature>
<proteinExistence type="predicted"/>
<evidence type="ECO:0000313" key="2">
    <source>
        <dbReference type="EMBL" id="MBB5130247.1"/>
    </source>
</evidence>
<evidence type="ECO:0000256" key="1">
    <source>
        <dbReference type="SAM" id="MobiDB-lite"/>
    </source>
</evidence>
<feature type="non-terminal residue" evidence="2">
    <location>
        <position position="28"/>
    </location>
</feature>
<accession>A0A7W8FCD5</accession>
<dbReference type="Proteomes" id="UP000568022">
    <property type="component" value="Unassembled WGS sequence"/>
</dbReference>
<sequence>MPGYIEDRWMTKKPDPVTGEKRKTERWG</sequence>
<organism evidence="2 3">
    <name type="scientific">Streptomyces griseoloalbus</name>
    <dbReference type="NCBI Taxonomy" id="67303"/>
    <lineage>
        <taxon>Bacteria</taxon>
        <taxon>Bacillati</taxon>
        <taxon>Actinomycetota</taxon>
        <taxon>Actinomycetes</taxon>
        <taxon>Kitasatosporales</taxon>
        <taxon>Streptomycetaceae</taxon>
        <taxon>Streptomyces</taxon>
    </lineage>
</organism>
<protein>
    <submittedName>
        <fullName evidence="2">Uncharacterized protein</fullName>
    </submittedName>
</protein>
<name>A0A7W8FCD5_9ACTN</name>
<evidence type="ECO:0000313" key="3">
    <source>
        <dbReference type="Proteomes" id="UP000568022"/>
    </source>
</evidence>